<dbReference type="PANTHER" id="PTHR28208">
    <property type="entry name" value="PHOSPHATIDATE PHOSPHATASE APP1"/>
    <property type="match status" value="1"/>
</dbReference>
<reference evidence="3 4" key="1">
    <citation type="journal article" date="2023" name="PLoS ONE">
        <title>Cytospora paraplurivora sp. nov. isolated from orchards with fruit tree decline syndrome in Ontario, Canada.</title>
        <authorList>
            <person name="Ilyukhin E."/>
            <person name="Nguyen H.D.T."/>
            <person name="Castle A.J."/>
            <person name="Ellouze W."/>
        </authorList>
    </citation>
    <scope>NUCLEOTIDE SEQUENCE [LARGE SCALE GENOMIC DNA]</scope>
    <source>
        <strain evidence="3 4">FDS-564</strain>
    </source>
</reference>
<organism evidence="3 4">
    <name type="scientific">Cytospora paraplurivora</name>
    <dbReference type="NCBI Taxonomy" id="2898453"/>
    <lineage>
        <taxon>Eukaryota</taxon>
        <taxon>Fungi</taxon>
        <taxon>Dikarya</taxon>
        <taxon>Ascomycota</taxon>
        <taxon>Pezizomycotina</taxon>
        <taxon>Sordariomycetes</taxon>
        <taxon>Sordariomycetidae</taxon>
        <taxon>Diaporthales</taxon>
        <taxon>Cytosporaceae</taxon>
        <taxon>Cytospora</taxon>
    </lineage>
</organism>
<evidence type="ECO:0000256" key="1">
    <source>
        <dbReference type="SAM" id="MobiDB-lite"/>
    </source>
</evidence>
<dbReference type="InterPro" id="IPR052935">
    <property type="entry name" value="Mg2+_PAP"/>
</dbReference>
<dbReference type="Pfam" id="PF09949">
    <property type="entry name" value="APP1_cat"/>
    <property type="match status" value="1"/>
</dbReference>
<protein>
    <recommendedName>
        <fullName evidence="2">Phosphatidate phosphatase APP1 catalytic domain-containing protein</fullName>
    </recommendedName>
</protein>
<dbReference type="PANTHER" id="PTHR28208:SF1">
    <property type="entry name" value="FILAMENT ORGANIZATION PROTEIN APP1-LIKE, PUTATIVE (AFU_ORTHOLOGUE AFUA_1G06650)-RELATED"/>
    <property type="match status" value="1"/>
</dbReference>
<gene>
    <name evidence="3" type="ORF">SLS53_008788</name>
</gene>
<feature type="compositionally biased region" description="Polar residues" evidence="1">
    <location>
        <begin position="1"/>
        <end position="17"/>
    </location>
</feature>
<dbReference type="Proteomes" id="UP001320245">
    <property type="component" value="Unassembled WGS sequence"/>
</dbReference>
<feature type="domain" description="Phosphatidate phosphatase APP1 catalytic" evidence="2">
    <location>
        <begin position="222"/>
        <end position="375"/>
    </location>
</feature>
<accession>A0AAN9TYB1</accession>
<dbReference type="GO" id="GO:0030479">
    <property type="term" value="C:actin cortical patch"/>
    <property type="evidence" value="ECO:0007669"/>
    <property type="project" value="TreeGrafter"/>
</dbReference>
<proteinExistence type="predicted"/>
<evidence type="ECO:0000259" key="2">
    <source>
        <dbReference type="Pfam" id="PF09949"/>
    </source>
</evidence>
<evidence type="ECO:0000313" key="3">
    <source>
        <dbReference type="EMBL" id="KAK7731548.1"/>
    </source>
</evidence>
<dbReference type="AlphaFoldDB" id="A0AAN9TYB1"/>
<keyword evidence="4" id="KW-1185">Reference proteome</keyword>
<evidence type="ECO:0000313" key="4">
    <source>
        <dbReference type="Proteomes" id="UP001320245"/>
    </source>
</evidence>
<dbReference type="InterPro" id="IPR019236">
    <property type="entry name" value="APP1_cat"/>
</dbReference>
<dbReference type="EMBL" id="JAJSPL020000056">
    <property type="protein sequence ID" value="KAK7731548.1"/>
    <property type="molecule type" value="Genomic_DNA"/>
</dbReference>
<name>A0AAN9TYB1_9PEZI</name>
<feature type="region of interest" description="Disordered" evidence="1">
    <location>
        <begin position="1"/>
        <end position="21"/>
    </location>
</feature>
<dbReference type="GO" id="GO:0008195">
    <property type="term" value="F:phosphatidate phosphatase activity"/>
    <property type="evidence" value="ECO:0007669"/>
    <property type="project" value="InterPro"/>
</dbReference>
<sequence length="425" mass="47908">MRSFRNSISPCSVTEMQQRTRHQRRFQDAESSLKANLTSNCKTFRFLQPRRIVSDPIANILSYLGPRNPWPQPVTQDDELWLLDNTAFVTTSNAKDGSDMQVWSAEFTAAVFSRHPYCVVSDAMLYIAEVVGLADDNKAKKTIEQRLRLFLMDIQPGKQVLALHGGDTQLKLSPGGRNGISSDVKPIPAAPAGMITPTTALVPEGTTGVLQSRTFFAEQQGWAVISDIDDTIKVTQTSDPRGILRSTFVSEPEPIPGMPEFYEFIRSEVTSASPFFYLSASPYNLYPFLRGFRDAHYPHGQLMLRDASWMSLPGLLHSLTVGTRDYKVDRMIKIRKWLPKKKVICIGDSTQSDPEAYGDIYRKHPDWIKVIFIRKVTDIAALGIDEKNEPNRFQYAFRGVPAHVWRVFEDPAELHDIVRKVVAAG</sequence>
<comment type="caution">
    <text evidence="3">The sequence shown here is derived from an EMBL/GenBank/DDBJ whole genome shotgun (WGS) entry which is preliminary data.</text>
</comment>